<dbReference type="SUPFAM" id="SSF90123">
    <property type="entry name" value="ABC transporter transmembrane region"/>
    <property type="match status" value="2"/>
</dbReference>
<feature type="transmembrane region" description="Helical" evidence="10">
    <location>
        <begin position="816"/>
        <end position="842"/>
    </location>
</feature>
<feature type="transmembrane region" description="Helical" evidence="10">
    <location>
        <begin position="924"/>
        <end position="950"/>
    </location>
</feature>
<evidence type="ECO:0000256" key="10">
    <source>
        <dbReference type="SAM" id="Phobius"/>
    </source>
</evidence>
<reference evidence="13 14" key="1">
    <citation type="journal article" date="2012" name="PLoS Pathog.">
        <title>Diverse lifestyles and strategies of plant pathogenesis encoded in the genomes of eighteen Dothideomycetes fungi.</title>
        <authorList>
            <person name="Ohm R.A."/>
            <person name="Feau N."/>
            <person name="Henrissat B."/>
            <person name="Schoch C.L."/>
            <person name="Horwitz B.A."/>
            <person name="Barry K.W."/>
            <person name="Condon B.J."/>
            <person name="Copeland A.C."/>
            <person name="Dhillon B."/>
            <person name="Glaser F."/>
            <person name="Hesse C.N."/>
            <person name="Kosti I."/>
            <person name="LaButti K."/>
            <person name="Lindquist E.A."/>
            <person name="Lucas S."/>
            <person name="Salamov A.A."/>
            <person name="Bradshaw R.E."/>
            <person name="Ciuffetti L."/>
            <person name="Hamelin R.C."/>
            <person name="Kema G.H.J."/>
            <person name="Lawrence C."/>
            <person name="Scott J.A."/>
            <person name="Spatafora J.W."/>
            <person name="Turgeon B.G."/>
            <person name="de Wit P.J.G.M."/>
            <person name="Zhong S."/>
            <person name="Goodwin S.B."/>
            <person name="Grigoriev I.V."/>
        </authorList>
    </citation>
    <scope>NUCLEOTIDE SEQUENCE [LARGE SCALE GENOMIC DNA]</scope>
    <source>
        <strain evidence="13 14">CIRAD86</strain>
    </source>
</reference>
<dbReference type="FunFam" id="3.40.50.300:FF:000604">
    <property type="entry name" value="ABC transporter B family member 28"/>
    <property type="match status" value="1"/>
</dbReference>
<dbReference type="GeneID" id="19339469"/>
<feature type="transmembrane region" description="Helical" evidence="10">
    <location>
        <begin position="186"/>
        <end position="206"/>
    </location>
</feature>
<comment type="similarity">
    <text evidence="2">Belongs to the ABC transporter superfamily. ABCB family. Multidrug resistance exporter (TC 3.A.1.201) subfamily.</text>
</comment>
<evidence type="ECO:0000256" key="1">
    <source>
        <dbReference type="ARBA" id="ARBA00004141"/>
    </source>
</evidence>
<dbReference type="InterPro" id="IPR017871">
    <property type="entry name" value="ABC_transporter-like_CS"/>
</dbReference>
<feature type="domain" description="ABC transporter" evidence="11">
    <location>
        <begin position="1050"/>
        <end position="1289"/>
    </location>
</feature>
<dbReference type="PROSITE" id="PS50929">
    <property type="entry name" value="ABC_TM1F"/>
    <property type="match status" value="2"/>
</dbReference>
<dbReference type="CDD" id="cd18577">
    <property type="entry name" value="ABC_6TM_Pgp_ABCB1_D1_like"/>
    <property type="match status" value="1"/>
</dbReference>
<dbReference type="Proteomes" id="UP000016932">
    <property type="component" value="Unassembled WGS sequence"/>
</dbReference>
<feature type="transmembrane region" description="Helical" evidence="10">
    <location>
        <begin position="699"/>
        <end position="723"/>
    </location>
</feature>
<feature type="domain" description="ABC transmembrane type-1" evidence="12">
    <location>
        <begin position="74"/>
        <end position="352"/>
    </location>
</feature>
<feature type="domain" description="ABC transmembrane type-1" evidence="12">
    <location>
        <begin position="703"/>
        <end position="991"/>
    </location>
</feature>
<dbReference type="eggNOG" id="KOG0055">
    <property type="taxonomic scope" value="Eukaryota"/>
</dbReference>
<sequence length="1293" mass="139852">MSVDAAPPLHRPPSRTRPLVTSEPLPDTNDALTPASPRIWRTWATAFNGTLRHHRTYLSLYAPLESLEEKTIALASAVLAVIAGAPLPIIGYIFSRIINEFPPSEQALHERLVQLLGVAAGYLVITALYMLGFGLTSENVSIKLRQRLLDCLLHLDQAYLDTHHVDVSGMLTDKMDTIQSGCSEKVGIFIQAISYFVCAFIVAFILDAKLAGILLASVVPAIALSFAILSPLVSKQSRKLARQNEEASSVVESALGAVKVVQAFDMIGELCSRHMECLRVSAQTNVKRSILAAVQAGAVYFIAYSANALAFFLGSRSTTPGNSGTVYAVVFIILDASFVVGQFAPFLDIFARAASANAAIQHLLNVRSDPERCITYRKTHYKPDVAGRDIVMKDIVFSYPARPSVQILRNLDLTFRAGTFTAVVGTSGGGKSTLVALLLGIYDYSGKIEFGHDDARLIDPRHLRSQIAILEQDSILFSGTIFDNVCHGIVGHDLSHEEKAARCSEALRAANVDFLGQLPKGVHTELGNEIELSGGQRQRVCLARALIKRPSFLILDEPTSALDARNELAVMDAVKRVAASGTTVVMIAHRLSTTLDADHIIVMSDGNVVEQGTPRDLSHEGTVFRGLLDAQKTEFSGDEDQAEHANQLSLEHTKSNRSGATAMGSDTIAANEAVEPQRIANHSLWILCKRISSIVKPEACIVLLGLFASAASGGILLGQALIFGNLISLLNGGMTRSSYYSTADFYCLMFFILSLIALIAYTTSGTFFGITSHRMTTRIQTQLLYKTLHQDMQWFSAKSRSVQALTSSFAKDSGDLSALGGVALGAIFTIIVSVLGGIILALCIAWKIAIVLLVAVPIMLLSGWSRLRLLTASEMQHREAYTEATSLAAESCRHRRTVTALCLENYALDDYRRSLEAPFRKIRLYVYSCNTLLAFSFSITYFVYALAYWWGARQVRNGSYTSTDFFIVLPALLFSAQSAAQFFALSPEVARAKTAARNVFTLLDANPNIMRPSTHDAVSVMSSTTHSLDKVNGGEKGSTRDAPSDQPPKLEFRNVTLSYPNGSRPALQDVSLEVPRGHTFAFVGPSGAGKTSAMAMIERFFDPTEGSVLFDGIDLRDMDVKTLRSHMGLVSQDADLFSGSILYNIKLGAPCGGLVSDDEVHQACKKCGLHDFIISLPDGYNTECGSNTSSRLSGGQKQRLAIARALVRNPEVLLLDEPTASLDAHSEAHVQAALAEAAKGRTTVIVAHRLASIQHADCICVFDGGRVVAQGTHSELVAQGGLYASMAKAQSLA</sequence>
<evidence type="ECO:0000256" key="5">
    <source>
        <dbReference type="ARBA" id="ARBA00022741"/>
    </source>
</evidence>
<dbReference type="Gene3D" id="3.40.50.300">
    <property type="entry name" value="P-loop containing nucleotide triphosphate hydrolases"/>
    <property type="match status" value="2"/>
</dbReference>
<accession>M2YHF6</accession>
<dbReference type="InterPro" id="IPR003593">
    <property type="entry name" value="AAA+_ATPase"/>
</dbReference>
<evidence type="ECO:0000256" key="2">
    <source>
        <dbReference type="ARBA" id="ARBA00007577"/>
    </source>
</evidence>
<feature type="transmembrane region" description="Helical" evidence="10">
    <location>
        <begin position="325"/>
        <end position="347"/>
    </location>
</feature>
<dbReference type="EMBL" id="KB446566">
    <property type="protein sequence ID" value="EME77240.1"/>
    <property type="molecule type" value="Genomic_DNA"/>
</dbReference>
<keyword evidence="3" id="KW-0813">Transport</keyword>
<feature type="transmembrane region" description="Helical" evidence="10">
    <location>
        <begin position="743"/>
        <end position="770"/>
    </location>
</feature>
<evidence type="ECO:0000256" key="3">
    <source>
        <dbReference type="ARBA" id="ARBA00022448"/>
    </source>
</evidence>
<dbReference type="GO" id="GO:0016887">
    <property type="term" value="F:ATP hydrolysis activity"/>
    <property type="evidence" value="ECO:0007669"/>
    <property type="project" value="InterPro"/>
</dbReference>
<gene>
    <name evidence="13" type="ORF">MYCFIDRAFT_42224</name>
</gene>
<dbReference type="GO" id="GO:0090374">
    <property type="term" value="P:oligopeptide export from mitochondrion"/>
    <property type="evidence" value="ECO:0007669"/>
    <property type="project" value="TreeGrafter"/>
</dbReference>
<dbReference type="GO" id="GO:0005743">
    <property type="term" value="C:mitochondrial inner membrane"/>
    <property type="evidence" value="ECO:0007669"/>
    <property type="project" value="TreeGrafter"/>
</dbReference>
<feature type="transmembrane region" description="Helical" evidence="10">
    <location>
        <begin position="72"/>
        <end position="94"/>
    </location>
</feature>
<feature type="transmembrane region" description="Helical" evidence="10">
    <location>
        <begin position="848"/>
        <end position="867"/>
    </location>
</feature>
<dbReference type="Gene3D" id="1.20.1560.10">
    <property type="entry name" value="ABC transporter type 1, transmembrane domain"/>
    <property type="match status" value="1"/>
</dbReference>
<evidence type="ECO:0000256" key="6">
    <source>
        <dbReference type="ARBA" id="ARBA00022840"/>
    </source>
</evidence>
<feature type="region of interest" description="Disordered" evidence="9">
    <location>
        <begin position="635"/>
        <end position="662"/>
    </location>
</feature>
<evidence type="ECO:0000256" key="9">
    <source>
        <dbReference type="SAM" id="MobiDB-lite"/>
    </source>
</evidence>
<feature type="transmembrane region" description="Helical" evidence="10">
    <location>
        <begin position="212"/>
        <end position="233"/>
    </location>
</feature>
<keyword evidence="8 10" id="KW-0472">Membrane</keyword>
<dbReference type="InterPro" id="IPR039421">
    <property type="entry name" value="Type_1_exporter"/>
</dbReference>
<dbReference type="RefSeq" id="XP_007931973.1">
    <property type="nucleotide sequence ID" value="XM_007933782.1"/>
</dbReference>
<keyword evidence="4 10" id="KW-0812">Transmembrane</keyword>
<evidence type="ECO:0000256" key="8">
    <source>
        <dbReference type="ARBA" id="ARBA00023136"/>
    </source>
</evidence>
<feature type="domain" description="ABC transporter" evidence="11">
    <location>
        <begin position="390"/>
        <end position="630"/>
    </location>
</feature>
<organism evidence="13 14">
    <name type="scientific">Pseudocercospora fijiensis (strain CIRAD86)</name>
    <name type="common">Black leaf streak disease fungus</name>
    <name type="synonym">Mycosphaerella fijiensis</name>
    <dbReference type="NCBI Taxonomy" id="383855"/>
    <lineage>
        <taxon>Eukaryota</taxon>
        <taxon>Fungi</taxon>
        <taxon>Dikarya</taxon>
        <taxon>Ascomycota</taxon>
        <taxon>Pezizomycotina</taxon>
        <taxon>Dothideomycetes</taxon>
        <taxon>Dothideomycetidae</taxon>
        <taxon>Mycosphaerellales</taxon>
        <taxon>Mycosphaerellaceae</taxon>
        <taxon>Pseudocercospora</taxon>
    </lineage>
</organism>
<dbReference type="PANTHER" id="PTHR43394:SF18">
    <property type="entry name" value="ABC TRANSPORTER B FAMILY MEMBER 11-LIKE"/>
    <property type="match status" value="1"/>
</dbReference>
<dbReference type="SMART" id="SM00382">
    <property type="entry name" value="AAA"/>
    <property type="match status" value="2"/>
</dbReference>
<dbReference type="PANTHER" id="PTHR43394">
    <property type="entry name" value="ATP-DEPENDENT PERMEASE MDL1, MITOCHONDRIAL"/>
    <property type="match status" value="1"/>
</dbReference>
<comment type="subcellular location">
    <subcellularLocation>
        <location evidence="1">Membrane</location>
        <topology evidence="1">Multi-pass membrane protein</topology>
    </subcellularLocation>
</comment>
<evidence type="ECO:0000256" key="4">
    <source>
        <dbReference type="ARBA" id="ARBA00022692"/>
    </source>
</evidence>
<dbReference type="HOGENOM" id="CLU_000604_17_2_1"/>
<dbReference type="CDD" id="cd18578">
    <property type="entry name" value="ABC_6TM_Pgp_ABCB1_D2_like"/>
    <property type="match status" value="1"/>
</dbReference>
<dbReference type="Pfam" id="PF00005">
    <property type="entry name" value="ABC_tran"/>
    <property type="match status" value="2"/>
</dbReference>
<feature type="transmembrane region" description="Helical" evidence="10">
    <location>
        <begin position="965"/>
        <end position="985"/>
    </location>
</feature>
<keyword evidence="6" id="KW-0067">ATP-binding</keyword>
<proteinExistence type="inferred from homology"/>
<dbReference type="VEuPathDB" id="FungiDB:MYCFIDRAFT_42224"/>
<evidence type="ECO:0000313" key="13">
    <source>
        <dbReference type="EMBL" id="EME77240.1"/>
    </source>
</evidence>
<evidence type="ECO:0000256" key="7">
    <source>
        <dbReference type="ARBA" id="ARBA00022989"/>
    </source>
</evidence>
<feature type="transmembrane region" description="Helical" evidence="10">
    <location>
        <begin position="289"/>
        <end position="313"/>
    </location>
</feature>
<dbReference type="PROSITE" id="PS50893">
    <property type="entry name" value="ABC_TRANSPORTER_2"/>
    <property type="match status" value="2"/>
</dbReference>
<dbReference type="GO" id="GO:0005524">
    <property type="term" value="F:ATP binding"/>
    <property type="evidence" value="ECO:0007669"/>
    <property type="project" value="UniProtKB-KW"/>
</dbReference>
<dbReference type="KEGG" id="pfj:MYCFIDRAFT_42224"/>
<dbReference type="GO" id="GO:0015421">
    <property type="term" value="F:ABC-type oligopeptide transporter activity"/>
    <property type="evidence" value="ECO:0007669"/>
    <property type="project" value="TreeGrafter"/>
</dbReference>
<dbReference type="FunFam" id="3.40.50.300:FF:000913">
    <property type="entry name" value="ABC multidrug transporter SitT"/>
    <property type="match status" value="1"/>
</dbReference>
<feature type="region of interest" description="Disordered" evidence="9">
    <location>
        <begin position="1027"/>
        <end position="1050"/>
    </location>
</feature>
<keyword evidence="14" id="KW-1185">Reference proteome</keyword>
<dbReference type="InterPro" id="IPR011527">
    <property type="entry name" value="ABC1_TM_dom"/>
</dbReference>
<dbReference type="InterPro" id="IPR036640">
    <property type="entry name" value="ABC1_TM_sf"/>
</dbReference>
<keyword evidence="5" id="KW-0547">Nucleotide-binding</keyword>
<dbReference type="InterPro" id="IPR027417">
    <property type="entry name" value="P-loop_NTPase"/>
</dbReference>
<evidence type="ECO:0000259" key="12">
    <source>
        <dbReference type="PROSITE" id="PS50929"/>
    </source>
</evidence>
<dbReference type="PROSITE" id="PS00211">
    <property type="entry name" value="ABC_TRANSPORTER_1"/>
    <property type="match status" value="2"/>
</dbReference>
<dbReference type="Pfam" id="PF00664">
    <property type="entry name" value="ABC_membrane"/>
    <property type="match status" value="2"/>
</dbReference>
<evidence type="ECO:0000259" key="11">
    <source>
        <dbReference type="PROSITE" id="PS50893"/>
    </source>
</evidence>
<dbReference type="SUPFAM" id="SSF52540">
    <property type="entry name" value="P-loop containing nucleoside triphosphate hydrolases"/>
    <property type="match status" value="2"/>
</dbReference>
<dbReference type="InterPro" id="IPR003439">
    <property type="entry name" value="ABC_transporter-like_ATP-bd"/>
</dbReference>
<dbReference type="OrthoDB" id="6500128at2759"/>
<feature type="transmembrane region" description="Helical" evidence="10">
    <location>
        <begin position="114"/>
        <end position="135"/>
    </location>
</feature>
<name>M2YHF6_PSEFD</name>
<evidence type="ECO:0000313" key="14">
    <source>
        <dbReference type="Proteomes" id="UP000016932"/>
    </source>
</evidence>
<protein>
    <submittedName>
        <fullName evidence="13">ABC transporter, ABC-B family, MDR type</fullName>
    </submittedName>
</protein>
<feature type="region of interest" description="Disordered" evidence="9">
    <location>
        <begin position="1"/>
        <end position="33"/>
    </location>
</feature>
<keyword evidence="7 10" id="KW-1133">Transmembrane helix</keyword>